<protein>
    <submittedName>
        <fullName evidence="3">Uncharacterized protein</fullName>
    </submittedName>
</protein>
<dbReference type="InParanoid" id="B8CDV7"/>
<evidence type="ECO:0000256" key="2">
    <source>
        <dbReference type="SAM" id="Phobius"/>
    </source>
</evidence>
<dbReference type="EMBL" id="CM000651">
    <property type="protein sequence ID" value="EED88162.1"/>
    <property type="molecule type" value="Genomic_DNA"/>
</dbReference>
<dbReference type="OMA" id="GISEDYT"/>
<proteinExistence type="predicted"/>
<keyword evidence="4" id="KW-1185">Reference proteome</keyword>
<keyword evidence="2" id="KW-1133">Transmembrane helix</keyword>
<reference evidence="3 4" key="1">
    <citation type="journal article" date="2004" name="Science">
        <title>The genome of the diatom Thalassiosira pseudonana: ecology, evolution, and metabolism.</title>
        <authorList>
            <person name="Armbrust E.V."/>
            <person name="Berges J.A."/>
            <person name="Bowler C."/>
            <person name="Green B.R."/>
            <person name="Martinez D."/>
            <person name="Putnam N.H."/>
            <person name="Zhou S."/>
            <person name="Allen A.E."/>
            <person name="Apt K.E."/>
            <person name="Bechner M."/>
            <person name="Brzezinski M.A."/>
            <person name="Chaal B.K."/>
            <person name="Chiovitti A."/>
            <person name="Davis A.K."/>
            <person name="Demarest M.S."/>
            <person name="Detter J.C."/>
            <person name="Glavina T."/>
            <person name="Goodstein D."/>
            <person name="Hadi M.Z."/>
            <person name="Hellsten U."/>
            <person name="Hildebrand M."/>
            <person name="Jenkins B.D."/>
            <person name="Jurka J."/>
            <person name="Kapitonov V.V."/>
            <person name="Kroger N."/>
            <person name="Lau W.W."/>
            <person name="Lane T.W."/>
            <person name="Larimer F.W."/>
            <person name="Lippmeier J.C."/>
            <person name="Lucas S."/>
            <person name="Medina M."/>
            <person name="Montsant A."/>
            <person name="Obornik M."/>
            <person name="Parker M.S."/>
            <person name="Palenik B."/>
            <person name="Pazour G.J."/>
            <person name="Richardson P.M."/>
            <person name="Rynearson T.A."/>
            <person name="Saito M.A."/>
            <person name="Schwartz D.C."/>
            <person name="Thamatrakoln K."/>
            <person name="Valentin K."/>
            <person name="Vardi A."/>
            <person name="Wilkerson F.P."/>
            <person name="Rokhsar D.S."/>
        </authorList>
    </citation>
    <scope>NUCLEOTIDE SEQUENCE [LARGE SCALE GENOMIC DNA]</scope>
    <source>
        <strain evidence="3 4">CCMP1335</strain>
    </source>
</reference>
<dbReference type="InterPro" id="IPR019198">
    <property type="entry name" value="Beta_propeller_containing"/>
</dbReference>
<dbReference type="GeneID" id="7453110"/>
<evidence type="ECO:0000256" key="1">
    <source>
        <dbReference type="SAM" id="MobiDB-lite"/>
    </source>
</evidence>
<feature type="region of interest" description="Disordered" evidence="1">
    <location>
        <begin position="89"/>
        <end position="114"/>
    </location>
</feature>
<feature type="region of interest" description="Disordered" evidence="1">
    <location>
        <begin position="242"/>
        <end position="310"/>
    </location>
</feature>
<dbReference type="eggNOG" id="ENOG502SAIA">
    <property type="taxonomic scope" value="Eukaryota"/>
</dbReference>
<dbReference type="AlphaFoldDB" id="B8CDV7"/>
<evidence type="ECO:0000313" key="4">
    <source>
        <dbReference type="Proteomes" id="UP000001449"/>
    </source>
</evidence>
<keyword evidence="2" id="KW-0472">Membrane</keyword>
<dbReference type="HOGENOM" id="CLU_315366_0_0_1"/>
<dbReference type="KEGG" id="tps:THAPSDRAFT_25205"/>
<dbReference type="Proteomes" id="UP000001449">
    <property type="component" value="Chromosome 17"/>
</dbReference>
<accession>B8CDV7</accession>
<reference evidence="3 4" key="2">
    <citation type="journal article" date="2008" name="Nature">
        <title>The Phaeodactylum genome reveals the evolutionary history of diatom genomes.</title>
        <authorList>
            <person name="Bowler C."/>
            <person name="Allen A.E."/>
            <person name="Badger J.H."/>
            <person name="Grimwood J."/>
            <person name="Jabbari K."/>
            <person name="Kuo A."/>
            <person name="Maheswari U."/>
            <person name="Martens C."/>
            <person name="Maumus F."/>
            <person name="Otillar R.P."/>
            <person name="Rayko E."/>
            <person name="Salamov A."/>
            <person name="Vandepoele K."/>
            <person name="Beszteri B."/>
            <person name="Gruber A."/>
            <person name="Heijde M."/>
            <person name="Katinka M."/>
            <person name="Mock T."/>
            <person name="Valentin K."/>
            <person name="Verret F."/>
            <person name="Berges J.A."/>
            <person name="Brownlee C."/>
            <person name="Cadoret J.P."/>
            <person name="Chiovitti A."/>
            <person name="Choi C.J."/>
            <person name="Coesel S."/>
            <person name="De Martino A."/>
            <person name="Detter J.C."/>
            <person name="Durkin C."/>
            <person name="Falciatore A."/>
            <person name="Fournet J."/>
            <person name="Haruta M."/>
            <person name="Huysman M.J."/>
            <person name="Jenkins B.D."/>
            <person name="Jiroutova K."/>
            <person name="Jorgensen R.E."/>
            <person name="Joubert Y."/>
            <person name="Kaplan A."/>
            <person name="Kroger N."/>
            <person name="Kroth P.G."/>
            <person name="La Roche J."/>
            <person name="Lindquist E."/>
            <person name="Lommer M."/>
            <person name="Martin-Jezequel V."/>
            <person name="Lopez P.J."/>
            <person name="Lucas S."/>
            <person name="Mangogna M."/>
            <person name="McGinnis K."/>
            <person name="Medlin L.K."/>
            <person name="Montsant A."/>
            <person name="Oudot-Le Secq M.P."/>
            <person name="Napoli C."/>
            <person name="Obornik M."/>
            <person name="Parker M.S."/>
            <person name="Petit J.L."/>
            <person name="Porcel B.M."/>
            <person name="Poulsen N."/>
            <person name="Robison M."/>
            <person name="Rychlewski L."/>
            <person name="Rynearson T.A."/>
            <person name="Schmutz J."/>
            <person name="Shapiro H."/>
            <person name="Siaut M."/>
            <person name="Stanley M."/>
            <person name="Sussman M.R."/>
            <person name="Taylor A.R."/>
            <person name="Vardi A."/>
            <person name="von Dassow P."/>
            <person name="Vyverman W."/>
            <person name="Willis A."/>
            <person name="Wyrwicz L.S."/>
            <person name="Rokhsar D.S."/>
            <person name="Weissenbach J."/>
            <person name="Armbrust E.V."/>
            <person name="Green B.R."/>
            <person name="Van de Peer Y."/>
            <person name="Grigoriev I.V."/>
        </authorList>
    </citation>
    <scope>NUCLEOTIDE SEQUENCE [LARGE SCALE GENOMIC DNA]</scope>
    <source>
        <strain evidence="3 4">CCMP1335</strain>
    </source>
</reference>
<evidence type="ECO:0000313" key="3">
    <source>
        <dbReference type="EMBL" id="EED88162.1"/>
    </source>
</evidence>
<feature type="transmembrane region" description="Helical" evidence="2">
    <location>
        <begin position="57"/>
        <end position="78"/>
    </location>
</feature>
<feature type="region of interest" description="Disordered" evidence="1">
    <location>
        <begin position="1"/>
        <end position="50"/>
    </location>
</feature>
<feature type="compositionally biased region" description="Polar residues" evidence="1">
    <location>
        <begin position="13"/>
        <end position="50"/>
    </location>
</feature>
<feature type="compositionally biased region" description="Low complexity" evidence="1">
    <location>
        <begin position="91"/>
        <end position="114"/>
    </location>
</feature>
<keyword evidence="2" id="KW-0812">Transmembrane</keyword>
<name>B8CDV7_THAPS</name>
<dbReference type="Pfam" id="PF09826">
    <property type="entry name" value="Beta_propel"/>
    <property type="match status" value="1"/>
</dbReference>
<gene>
    <name evidence="3" type="ORF">THAPSDRAFT_25205</name>
</gene>
<dbReference type="PaxDb" id="35128-Thaps25205"/>
<dbReference type="RefSeq" id="XP_002294328.1">
    <property type="nucleotide sequence ID" value="XM_002294292.1"/>
</dbReference>
<feature type="compositionally biased region" description="Low complexity" evidence="1">
    <location>
        <begin position="281"/>
        <end position="291"/>
    </location>
</feature>
<organism evidence="3 4">
    <name type="scientific">Thalassiosira pseudonana</name>
    <name type="common">Marine diatom</name>
    <name type="synonym">Cyclotella nana</name>
    <dbReference type="NCBI Taxonomy" id="35128"/>
    <lineage>
        <taxon>Eukaryota</taxon>
        <taxon>Sar</taxon>
        <taxon>Stramenopiles</taxon>
        <taxon>Ochrophyta</taxon>
        <taxon>Bacillariophyta</taxon>
        <taxon>Coscinodiscophyceae</taxon>
        <taxon>Thalassiosirophycidae</taxon>
        <taxon>Thalassiosirales</taxon>
        <taxon>Thalassiosiraceae</taxon>
        <taxon>Thalassiosira</taxon>
    </lineage>
</organism>
<sequence length="934" mass="102175">MEAANHLWDKDITNPTSDNDVESPTVNAEDTIGNVSEDQTVHSPVTSGRSISKGFKLGAVLVLLTVAVVLALTLGLGIGSTGGEGGVPVNGAAVQQGSGSASSSSVGTDTATTSTSITKDSLIAPSDNTQYFTSTGPLPSKLKMISPAIANGYETCSDLEKDIVEAMKHSANSIIMEQVESSEMYASCDPENDDWYLAYYEEHYGYDYHYWEGYYDDDDDSEKNNDTEFDLFYDDGAVDINRTKKQVRSSSPSMHHKRNAPLPRPRTTDKSSSHIRSNGPSSDQQRSSTSSKPEDNFHTNTPVDGVDPADKVKSDGKFVYAAYGDVLYVWNATDATQGVSITAMLGNATDCHWNETEAEPCNYVSKPKIQALLLSGGRLTAIVDQFSYVYPLPENYTSPIISDSTKLSVQVYDVSNVKLGTPLKMLAHEELNGSFFDGHSVEDKALIISQVLVDFYQFTEDLYRYNSQYCGLSSSEYTARAAEVAASKVEAFAKQMVDELKLINNGCSNIFQVTMMQGSSNGTNGNSSMPDLTGGNLISGFTQVTTFDMASDFGSDGSISLSVAGAFNEGWISVTSVGDGFIATVTNGYTYDFSTEKSYYNTYLLGFDTTGATAEPFCYGSVPGWLNNKFSLDLWDGHLRVATTAYDDWTSNSTTSNKIFVLRIPEDGSFMETVGETEHLGEDNDSIYAVRFIEKGAYVVTYGAVDPFIIVDLSDHTEPKTVGELEIPGHSSYLQKLEVDGEHFILGIGSQVTNETTWESSLKLTLFDVKDPSSPRVAAEHRAANLSTDAEYDFQAIRYLTESKKLVIPFSSYVDGISTDGFMVFDVASDEIELAYDITLPSETDYCWYEASVPPRMLVVQSKLTTVKGHSVVNADLSTGSVVWELDLDVGFNYSVCEIYEYDYDEYYYNQSWGTYSPTYVPTRPPVSDDDGAL</sequence>